<dbReference type="CDD" id="cd01949">
    <property type="entry name" value="GGDEF"/>
    <property type="match status" value="1"/>
</dbReference>
<dbReference type="InterPro" id="IPR043128">
    <property type="entry name" value="Rev_trsase/Diguanyl_cyclase"/>
</dbReference>
<dbReference type="SMART" id="SM00052">
    <property type="entry name" value="EAL"/>
    <property type="match status" value="1"/>
</dbReference>
<dbReference type="PANTHER" id="PTHR44757">
    <property type="entry name" value="DIGUANYLATE CYCLASE DGCP"/>
    <property type="match status" value="1"/>
</dbReference>
<dbReference type="PANTHER" id="PTHR44757:SF2">
    <property type="entry name" value="BIOFILM ARCHITECTURE MAINTENANCE PROTEIN MBAA"/>
    <property type="match status" value="1"/>
</dbReference>
<feature type="domain" description="EAL" evidence="4">
    <location>
        <begin position="441"/>
        <end position="695"/>
    </location>
</feature>
<dbReference type="PROSITE" id="PS50887">
    <property type="entry name" value="GGDEF"/>
    <property type="match status" value="1"/>
</dbReference>
<dbReference type="EC" id="3.1.4.52" evidence="6"/>
<reference evidence="6 7" key="1">
    <citation type="submission" date="2014-02" db="EMBL/GenBank/DDBJ databases">
        <title>Expanding our view of genomic diversity in Candidatus Accumulibacter clades.</title>
        <authorList>
            <person name="Skennerton C.T."/>
            <person name="Barr J.J."/>
            <person name="Slater F.R."/>
            <person name="Bond P.L."/>
            <person name="Tyson G.W."/>
        </authorList>
    </citation>
    <scope>NUCLEOTIDE SEQUENCE [LARGE SCALE GENOMIC DNA]</scope>
    <source>
        <strain evidence="7">BA-92</strain>
    </source>
</reference>
<evidence type="ECO:0000256" key="1">
    <source>
        <dbReference type="ARBA" id="ARBA00051114"/>
    </source>
</evidence>
<dbReference type="Proteomes" id="UP000021816">
    <property type="component" value="Unassembled WGS sequence"/>
</dbReference>
<dbReference type="SUPFAM" id="SSF55073">
    <property type="entry name" value="Nucleotide cyclase"/>
    <property type="match status" value="1"/>
</dbReference>
<protein>
    <submittedName>
        <fullName evidence="6">Cyclic di-GMP phosphodiesterase Gmr</fullName>
        <ecNumber evidence="6">3.1.4.52</ecNumber>
    </submittedName>
</protein>
<sequence>MPVAALPDVRVLGQLLLMQSVVTSLPDNSILPFVVQGLADVPGVMGVQFLAPSSADDKDATLRFRLACSARDHGELLFSVSDATAFAPYADHLRNFAFMLAVILEERQQRRTIDAQYQHLEQRVARRTAELARERDSAQRYLDIAGVMLMALDEQGRILMVNKKGAELLGESESALIGMDWFDNFLPAGEKAAIRQVFARLMAGETRLLERYENVILTRSGVKRVTAWNNTLLRSEAGAPVGTLSSAEDVTERRQAEERIRELAFFDQLTSLPNRTLLLDRLKQGLVTCLRNASHGALLFIDLDHFKSLNDTLGHDTGDILLQQVARRLTHCVREEDTVARLGGDEFVVILAGLNGSAKEAAVGAEAVAHKILSSLNDIYHLGNTVQRSTASVGVTLFDGKQVSAEELMKQADLAMYRSKDAGGNRISFFDPTLELAMKERVVLERDLRRALADGQFLLYYQAQVGSNGRLCGAEALLRWQSPRRGLVLPGEFIRLSEETGLILPLGLWVFEAACRQLAVWASQPEMARLTIAVNVSARQFHEHDIVDQLLQVIQRTGAKPERLKLELTESLLLDNVADAASKMSALKARGVCFSLDDFGTGYSSLSYLRRLPLDELKIDQSFVRHIVANSSDAVIARTIVALGQSLGLGVIAEGVESDEQRVFLASIGCVAYQGYLRSRPLPVDDFEQLVRRASCHA</sequence>
<dbReference type="Pfam" id="PF00990">
    <property type="entry name" value="GGDEF"/>
    <property type="match status" value="1"/>
</dbReference>
<dbReference type="CDD" id="cd01948">
    <property type="entry name" value="EAL"/>
    <property type="match status" value="1"/>
</dbReference>
<keyword evidence="6" id="KW-0378">Hydrolase</keyword>
<dbReference type="InterPro" id="IPR029787">
    <property type="entry name" value="Nucleotide_cyclase"/>
</dbReference>
<comment type="caution">
    <text evidence="6">The sequence shown here is derived from an EMBL/GenBank/DDBJ whole genome shotgun (WGS) entry which is preliminary data.</text>
</comment>
<dbReference type="AlphaFoldDB" id="A0A011QQW1"/>
<dbReference type="InterPro" id="IPR001633">
    <property type="entry name" value="EAL_dom"/>
</dbReference>
<dbReference type="NCBIfam" id="TIGR00254">
    <property type="entry name" value="GGDEF"/>
    <property type="match status" value="1"/>
</dbReference>
<dbReference type="Gene3D" id="3.30.70.270">
    <property type="match status" value="1"/>
</dbReference>
<comment type="catalytic activity">
    <reaction evidence="1">
        <text>3',3'-c-di-GMP + H2O = 5'-phosphoguanylyl(3'-&gt;5')guanosine + H(+)</text>
        <dbReference type="Rhea" id="RHEA:24902"/>
        <dbReference type="ChEBI" id="CHEBI:15377"/>
        <dbReference type="ChEBI" id="CHEBI:15378"/>
        <dbReference type="ChEBI" id="CHEBI:58754"/>
        <dbReference type="ChEBI" id="CHEBI:58805"/>
        <dbReference type="EC" id="3.1.4.52"/>
    </reaction>
    <physiologicalReaction direction="left-to-right" evidence="1">
        <dbReference type="Rhea" id="RHEA:24903"/>
    </physiologicalReaction>
</comment>
<organism evidence="6 7">
    <name type="scientific">Candidatus Accumulibacter appositus</name>
    <dbReference type="NCBI Taxonomy" id="1454003"/>
    <lineage>
        <taxon>Bacteria</taxon>
        <taxon>Pseudomonadati</taxon>
        <taxon>Pseudomonadota</taxon>
        <taxon>Betaproteobacteria</taxon>
        <taxon>Candidatus Accumulibacter</taxon>
    </lineage>
</organism>
<dbReference type="SUPFAM" id="SSF141868">
    <property type="entry name" value="EAL domain-like"/>
    <property type="match status" value="1"/>
</dbReference>
<evidence type="ECO:0000259" key="3">
    <source>
        <dbReference type="PROSITE" id="PS50113"/>
    </source>
</evidence>
<dbReference type="Gene3D" id="3.30.450.20">
    <property type="entry name" value="PAS domain"/>
    <property type="match status" value="1"/>
</dbReference>
<dbReference type="Gene3D" id="3.20.20.450">
    <property type="entry name" value="EAL domain"/>
    <property type="match status" value="1"/>
</dbReference>
<dbReference type="PROSITE" id="PS50113">
    <property type="entry name" value="PAC"/>
    <property type="match status" value="1"/>
</dbReference>
<dbReference type="FunFam" id="3.20.20.450:FF:000001">
    <property type="entry name" value="Cyclic di-GMP phosphodiesterase yahA"/>
    <property type="match status" value="1"/>
</dbReference>
<dbReference type="SUPFAM" id="SSF55785">
    <property type="entry name" value="PYP-like sensor domain (PAS domain)"/>
    <property type="match status" value="1"/>
</dbReference>
<dbReference type="InterPro" id="IPR000160">
    <property type="entry name" value="GGDEF_dom"/>
</dbReference>
<feature type="domain" description="PAC" evidence="3">
    <location>
        <begin position="210"/>
        <end position="262"/>
    </location>
</feature>
<evidence type="ECO:0000259" key="4">
    <source>
        <dbReference type="PROSITE" id="PS50883"/>
    </source>
</evidence>
<feature type="domain" description="GGDEF" evidence="5">
    <location>
        <begin position="294"/>
        <end position="432"/>
    </location>
</feature>
<dbReference type="InterPro" id="IPR013656">
    <property type="entry name" value="PAS_4"/>
</dbReference>
<dbReference type="InterPro" id="IPR000700">
    <property type="entry name" value="PAS-assoc_C"/>
</dbReference>
<dbReference type="InterPro" id="IPR000014">
    <property type="entry name" value="PAS"/>
</dbReference>
<dbReference type="CDD" id="cd00130">
    <property type="entry name" value="PAS"/>
    <property type="match status" value="1"/>
</dbReference>
<dbReference type="InterPro" id="IPR035919">
    <property type="entry name" value="EAL_sf"/>
</dbReference>
<dbReference type="FunFam" id="3.30.70.270:FF:000001">
    <property type="entry name" value="Diguanylate cyclase domain protein"/>
    <property type="match status" value="1"/>
</dbReference>
<dbReference type="Pfam" id="PF08448">
    <property type="entry name" value="PAS_4"/>
    <property type="match status" value="1"/>
</dbReference>
<proteinExistence type="predicted"/>
<evidence type="ECO:0000313" key="6">
    <source>
        <dbReference type="EMBL" id="EXI81284.1"/>
    </source>
</evidence>
<dbReference type="SMART" id="SM00267">
    <property type="entry name" value="GGDEF"/>
    <property type="match status" value="1"/>
</dbReference>
<dbReference type="GO" id="GO:0071111">
    <property type="term" value="F:cyclic-guanylate-specific phosphodiesterase activity"/>
    <property type="evidence" value="ECO:0007669"/>
    <property type="project" value="UniProtKB-EC"/>
</dbReference>
<dbReference type="SMART" id="SM00091">
    <property type="entry name" value="PAS"/>
    <property type="match status" value="1"/>
</dbReference>
<dbReference type="NCBIfam" id="TIGR00229">
    <property type="entry name" value="sensory_box"/>
    <property type="match status" value="1"/>
</dbReference>
<dbReference type="Pfam" id="PF00563">
    <property type="entry name" value="EAL"/>
    <property type="match status" value="1"/>
</dbReference>
<dbReference type="PROSITE" id="PS50112">
    <property type="entry name" value="PAS"/>
    <property type="match status" value="1"/>
</dbReference>
<gene>
    <name evidence="6" type="primary">gmr_10</name>
    <name evidence="6" type="ORF">AW10_01298</name>
</gene>
<dbReference type="InterPro" id="IPR052155">
    <property type="entry name" value="Biofilm_reg_signaling"/>
</dbReference>
<evidence type="ECO:0000313" key="7">
    <source>
        <dbReference type="Proteomes" id="UP000021816"/>
    </source>
</evidence>
<feature type="domain" description="PAS" evidence="2">
    <location>
        <begin position="134"/>
        <end position="205"/>
    </location>
</feature>
<accession>A0A011QQW1</accession>
<evidence type="ECO:0000259" key="5">
    <source>
        <dbReference type="PROSITE" id="PS50887"/>
    </source>
</evidence>
<evidence type="ECO:0000259" key="2">
    <source>
        <dbReference type="PROSITE" id="PS50112"/>
    </source>
</evidence>
<name>A0A011QQW1_9PROT</name>
<dbReference type="EMBL" id="JEMX01000025">
    <property type="protein sequence ID" value="EXI81284.1"/>
    <property type="molecule type" value="Genomic_DNA"/>
</dbReference>
<dbReference type="InterPro" id="IPR035965">
    <property type="entry name" value="PAS-like_dom_sf"/>
</dbReference>
<dbReference type="STRING" id="1454003.AW10_01298"/>
<dbReference type="GO" id="GO:0071732">
    <property type="term" value="P:cellular response to nitric oxide"/>
    <property type="evidence" value="ECO:0007669"/>
    <property type="project" value="UniProtKB-ARBA"/>
</dbReference>
<dbReference type="PROSITE" id="PS50883">
    <property type="entry name" value="EAL"/>
    <property type="match status" value="1"/>
</dbReference>
<dbReference type="PATRIC" id="fig|1454003.3.peg.1338"/>